<proteinExistence type="predicted"/>
<gene>
    <name evidence="1" type="ORF">THF1D04_160069</name>
</gene>
<name>A0AAU9Q2W8_9VIBR</name>
<accession>A0AAU9Q2W8</accession>
<dbReference type="AlphaFoldDB" id="A0AAU9Q2W8"/>
<evidence type="ECO:0000313" key="2">
    <source>
        <dbReference type="Proteomes" id="UP001295420"/>
    </source>
</evidence>
<organism evidence="1 2">
    <name type="scientific">Vibrio owensii</name>
    <dbReference type="NCBI Taxonomy" id="696485"/>
    <lineage>
        <taxon>Bacteria</taxon>
        <taxon>Pseudomonadati</taxon>
        <taxon>Pseudomonadota</taxon>
        <taxon>Gammaproteobacteria</taxon>
        <taxon>Vibrionales</taxon>
        <taxon>Vibrionaceae</taxon>
        <taxon>Vibrio</taxon>
    </lineage>
</organism>
<sequence>MVCLFEDNRYMLFICLQTVERQDFGINVTFSPDFKIYSGTYFRHIYTHSIYCLMHFRYRIHGIALICSSTMGIDTAFFNVEITKNPILIHDKLGNPVRTLPASRLYKCYNITFVTNYNKKTPDKFAWGFESVS</sequence>
<evidence type="ECO:0000313" key="1">
    <source>
        <dbReference type="EMBL" id="CAH1523743.1"/>
    </source>
</evidence>
<comment type="caution">
    <text evidence="1">The sequence shown here is derived from an EMBL/GenBank/DDBJ whole genome shotgun (WGS) entry which is preliminary data.</text>
</comment>
<dbReference type="Proteomes" id="UP001295420">
    <property type="component" value="Unassembled WGS sequence"/>
</dbReference>
<dbReference type="EMBL" id="CAKMTQ010000008">
    <property type="protein sequence ID" value="CAH1523743.1"/>
    <property type="molecule type" value="Genomic_DNA"/>
</dbReference>
<reference evidence="1" key="1">
    <citation type="submission" date="2022-01" db="EMBL/GenBank/DDBJ databases">
        <authorList>
            <person name="Lagorce A."/>
        </authorList>
    </citation>
    <scope>NUCLEOTIDE SEQUENCE</scope>
    <source>
        <strain evidence="1">Th15_F1_D04</strain>
    </source>
</reference>
<protein>
    <submittedName>
        <fullName evidence="1">Uncharacterized protein</fullName>
    </submittedName>
</protein>